<evidence type="ECO:0000256" key="1">
    <source>
        <dbReference type="ARBA" id="ARBA00004123"/>
    </source>
</evidence>
<evidence type="ECO:0000313" key="9">
    <source>
        <dbReference type="EMBL" id="KAK5778905.1"/>
    </source>
</evidence>
<reference evidence="10" key="1">
    <citation type="submission" date="2023-07" db="EMBL/GenBank/DDBJ databases">
        <title>A draft genome of Kazachstania heterogenica Y-27499.</title>
        <authorList>
            <person name="Donic C."/>
            <person name="Kralova J.S."/>
            <person name="Fidel L."/>
            <person name="Ben-Dor S."/>
            <person name="Jung S."/>
        </authorList>
    </citation>
    <scope>NUCLEOTIDE SEQUENCE [LARGE SCALE GENOMIC DNA]</scope>
    <source>
        <strain evidence="10">Y27499</strain>
    </source>
</reference>
<gene>
    <name evidence="9" type="ORF">RI543_003833</name>
</gene>
<dbReference type="SUPFAM" id="SSF48371">
    <property type="entry name" value="ARM repeat"/>
    <property type="match status" value="1"/>
</dbReference>
<dbReference type="AlphaFoldDB" id="A0AAN8A833"/>
<evidence type="ECO:0000256" key="2">
    <source>
        <dbReference type="ARBA" id="ARBA00005754"/>
    </source>
</evidence>
<evidence type="ECO:0000256" key="7">
    <source>
        <dbReference type="ARBA" id="ARBA00023242"/>
    </source>
</evidence>
<evidence type="ECO:0000256" key="3">
    <source>
        <dbReference type="ARBA" id="ARBA00022664"/>
    </source>
</evidence>
<sequence length="984" mass="111610">MSLEKIEIENSKDSKYQLGSNYSISKDLKQDVIDETITGSQPEHLDVLQKRIQERSIYNREDNYHKQRLRKLDDEKGDKQLRLASFKTKDVSGVATVKRLKGESRWDVQTYELPVNNGEPNDANSENQQQLLQGVAINVPYENDLKYFKPSDKLHFAKLIEDENANSDSSSPETKNERNLLLLLLKIKNGNSVVRKVAMKKLTSKCIEFGPKLIFDSILPILLDRSLEDRERQLMIKVVDRILYRLGDSVKSYTRNILTVVSPLLIDEDPVARIIGREVISNLASITGVGHMLTTMKADLDSEDEYIRNITSKALAVVAKALSLPKVLPYIHAMCHSQKSWRARHTGVKIIQQIAILMGMDILRHLIPLIRCLKDSLYDEHISIRILTANTISILAEKCNPYGIEVFNIILEDIWKGVLSHRGKLLTAFMKCIGSLIPLMDPEYSGYYSSELIKIISREMSSPDDEMKKTVLLVLQKCIKLENITGELLLNDIGPSFYKNFWIRRISLDKQLNKMTVYTTVILSEKLGCNYTVENLLDPLRDEAVSFRSMAIHAINRTVKLLGTAELDDRLETRLIDALLIAFQDQDTEDSLIFNGFGTVARSLDTRMKPFLAPIVSTILNQLKHKNQIIRQNAADLCNIIIPIIKNCEETDMLNKLSIILYESLGEVYPEVLGSIIKCISTVIEVSTLSNLQPPVNQIMPTLTPILRNKHIKVQTYLIKLISTVAIRGASYVAPKEWVRICFELLESLKSPNKNILRATNDTFGYIAKAIGPQDVLVVLLNNLKVQERQSRVSTAVAIGKVAETCGPYTVLPALMNEYKTPETNIQNGILKAMTFMFEYIGPMSQDYIYMITPMIEDALIDRDLVHRQTASTIIKHLALHCCGSGNEDAFIHMLNLLIPNILETSPHVIARIIEGLECLCYAVGPGIFLNYIWAGLFHPSKNVRSAYWKVYNKVYIQYVDAIVPYYPVSTNEYQVIEELDYVL</sequence>
<evidence type="ECO:0000256" key="4">
    <source>
        <dbReference type="ARBA" id="ARBA00022728"/>
    </source>
</evidence>
<organism evidence="9 10">
    <name type="scientific">Arxiozyma heterogenica</name>
    <dbReference type="NCBI Taxonomy" id="278026"/>
    <lineage>
        <taxon>Eukaryota</taxon>
        <taxon>Fungi</taxon>
        <taxon>Dikarya</taxon>
        <taxon>Ascomycota</taxon>
        <taxon>Saccharomycotina</taxon>
        <taxon>Saccharomycetes</taxon>
        <taxon>Saccharomycetales</taxon>
        <taxon>Saccharomycetaceae</taxon>
        <taxon>Arxiozyma</taxon>
    </lineage>
</organism>
<comment type="subcellular location">
    <subcellularLocation>
        <location evidence="1">Nucleus</location>
    </subcellularLocation>
</comment>
<feature type="domain" description="Phosphatase PP2A regulatory subunit A/Splicing factor 3B subunit 1-like HEAT repeat" evidence="8">
    <location>
        <begin position="769"/>
        <end position="841"/>
    </location>
</feature>
<dbReference type="InterPro" id="IPR038737">
    <property type="entry name" value="SF3b_su1-like"/>
</dbReference>
<dbReference type="Proteomes" id="UP001306508">
    <property type="component" value="Unassembled WGS sequence"/>
</dbReference>
<dbReference type="GO" id="GO:0003729">
    <property type="term" value="F:mRNA binding"/>
    <property type="evidence" value="ECO:0007669"/>
    <property type="project" value="InterPro"/>
</dbReference>
<dbReference type="Gene3D" id="1.25.10.10">
    <property type="entry name" value="Leucine-rich Repeat Variant"/>
    <property type="match status" value="3"/>
</dbReference>
<keyword evidence="4" id="KW-0747">Spliceosome</keyword>
<protein>
    <recommendedName>
        <fullName evidence="8">Phosphatase PP2A regulatory subunit A/Splicing factor 3B subunit 1-like HEAT repeat domain-containing protein</fullName>
    </recommendedName>
</protein>
<dbReference type="GO" id="GO:0005681">
    <property type="term" value="C:spliceosomal complex"/>
    <property type="evidence" value="ECO:0007669"/>
    <property type="project" value="UniProtKB-KW"/>
</dbReference>
<comment type="caution">
    <text evidence="9">The sequence shown here is derived from an EMBL/GenBank/DDBJ whole genome shotgun (WGS) entry which is preliminary data.</text>
</comment>
<evidence type="ECO:0000259" key="8">
    <source>
        <dbReference type="Pfam" id="PF22646"/>
    </source>
</evidence>
<keyword evidence="3" id="KW-0507">mRNA processing</keyword>
<evidence type="ECO:0000256" key="5">
    <source>
        <dbReference type="ARBA" id="ARBA00022737"/>
    </source>
</evidence>
<accession>A0AAN8A833</accession>
<dbReference type="PANTHER" id="PTHR12097">
    <property type="entry name" value="SPLICING FACTOR 3B, SUBUNIT 1-RELATED"/>
    <property type="match status" value="1"/>
</dbReference>
<keyword evidence="7" id="KW-0539">Nucleus</keyword>
<dbReference type="InterPro" id="IPR016024">
    <property type="entry name" value="ARM-type_fold"/>
</dbReference>
<proteinExistence type="inferred from homology"/>
<name>A0AAN8A833_9SACH</name>
<evidence type="ECO:0000313" key="10">
    <source>
        <dbReference type="Proteomes" id="UP001306508"/>
    </source>
</evidence>
<dbReference type="Pfam" id="PF22646">
    <property type="entry name" value="PPP2R1A-like_HEAT"/>
    <property type="match status" value="1"/>
</dbReference>
<dbReference type="InterPro" id="IPR011989">
    <property type="entry name" value="ARM-like"/>
</dbReference>
<keyword evidence="6" id="KW-0508">mRNA splicing</keyword>
<dbReference type="EMBL" id="JAWIZZ010000051">
    <property type="protein sequence ID" value="KAK5778905.1"/>
    <property type="molecule type" value="Genomic_DNA"/>
</dbReference>
<dbReference type="GO" id="GO:0000245">
    <property type="term" value="P:spliceosomal complex assembly"/>
    <property type="evidence" value="ECO:0007669"/>
    <property type="project" value="InterPro"/>
</dbReference>
<evidence type="ECO:0000256" key="6">
    <source>
        <dbReference type="ARBA" id="ARBA00023187"/>
    </source>
</evidence>
<dbReference type="InterPro" id="IPR054573">
    <property type="entry name" value="PP2A/SF3B1-like_HEAT"/>
</dbReference>
<keyword evidence="10" id="KW-1185">Reference proteome</keyword>
<comment type="similarity">
    <text evidence="2">Belongs to the SF3B1 family.</text>
</comment>
<keyword evidence="5" id="KW-0677">Repeat</keyword>